<accession>A0A8T0MJ99</accession>
<dbReference type="Proteomes" id="UP000823388">
    <property type="component" value="Chromosome 9N"/>
</dbReference>
<feature type="compositionally biased region" description="Low complexity" evidence="1">
    <location>
        <begin position="31"/>
        <end position="61"/>
    </location>
</feature>
<proteinExistence type="predicted"/>
<protein>
    <submittedName>
        <fullName evidence="2">Uncharacterized protein</fullName>
    </submittedName>
</protein>
<dbReference type="AlphaFoldDB" id="A0A8T0MJ99"/>
<gene>
    <name evidence="2" type="ORF">PVAP13_9NG092973</name>
</gene>
<feature type="region of interest" description="Disordered" evidence="1">
    <location>
        <begin position="31"/>
        <end position="65"/>
    </location>
</feature>
<name>A0A8T0MJ99_PANVG</name>
<dbReference type="EMBL" id="CM029054">
    <property type="protein sequence ID" value="KAG2536142.1"/>
    <property type="molecule type" value="Genomic_DNA"/>
</dbReference>
<reference evidence="2 3" key="1">
    <citation type="submission" date="2020-05" db="EMBL/GenBank/DDBJ databases">
        <title>WGS assembly of Panicum virgatum.</title>
        <authorList>
            <person name="Lovell J.T."/>
            <person name="Jenkins J."/>
            <person name="Shu S."/>
            <person name="Juenger T.E."/>
            <person name="Schmutz J."/>
        </authorList>
    </citation>
    <scope>NUCLEOTIDE SEQUENCE [LARGE SCALE GENOMIC DNA]</scope>
    <source>
        <strain evidence="3">cv. AP13</strain>
    </source>
</reference>
<organism evidence="2 3">
    <name type="scientific">Panicum virgatum</name>
    <name type="common">Blackwell switchgrass</name>
    <dbReference type="NCBI Taxonomy" id="38727"/>
    <lineage>
        <taxon>Eukaryota</taxon>
        <taxon>Viridiplantae</taxon>
        <taxon>Streptophyta</taxon>
        <taxon>Embryophyta</taxon>
        <taxon>Tracheophyta</taxon>
        <taxon>Spermatophyta</taxon>
        <taxon>Magnoliopsida</taxon>
        <taxon>Liliopsida</taxon>
        <taxon>Poales</taxon>
        <taxon>Poaceae</taxon>
        <taxon>PACMAD clade</taxon>
        <taxon>Panicoideae</taxon>
        <taxon>Panicodae</taxon>
        <taxon>Paniceae</taxon>
        <taxon>Panicinae</taxon>
        <taxon>Panicum</taxon>
        <taxon>Panicum sect. Hiantes</taxon>
    </lineage>
</organism>
<evidence type="ECO:0000313" key="2">
    <source>
        <dbReference type="EMBL" id="KAG2536142.1"/>
    </source>
</evidence>
<evidence type="ECO:0000313" key="3">
    <source>
        <dbReference type="Proteomes" id="UP000823388"/>
    </source>
</evidence>
<sequence length="141" mass="15303">METSHLHSPSFASPALVRRKNRLRLVPFAPSSLSKSLPRPLRPRSSASSPASTAVTTSGSPEQRCAGGAVPNQLATFLSSLILPCEQAPPLWGLLCLRSHHRIHLAASFSLAVLLQLLRAIRWLLLDEADMFVAVQGWPAH</sequence>
<keyword evidence="3" id="KW-1185">Reference proteome</keyword>
<comment type="caution">
    <text evidence="2">The sequence shown here is derived from an EMBL/GenBank/DDBJ whole genome shotgun (WGS) entry which is preliminary data.</text>
</comment>
<evidence type="ECO:0000256" key="1">
    <source>
        <dbReference type="SAM" id="MobiDB-lite"/>
    </source>
</evidence>